<keyword evidence="3" id="KW-1185">Reference proteome</keyword>
<dbReference type="Gene3D" id="1.20.210.10">
    <property type="entry name" value="Cytochrome c oxidase-like, subunit I domain"/>
    <property type="match status" value="1"/>
</dbReference>
<name>A0A444HDS4_9FLAO</name>
<keyword evidence="1" id="KW-0812">Transmembrane</keyword>
<evidence type="ECO:0000313" key="2">
    <source>
        <dbReference type="EMBL" id="RWX02429.1"/>
    </source>
</evidence>
<reference evidence="2 3" key="1">
    <citation type="submission" date="2019-01" db="EMBL/GenBank/DDBJ databases">
        <title>Flavobacterium sp. nov.,isolated from freshwater.</title>
        <authorList>
            <person name="Zhang R."/>
            <person name="Du Z.-J."/>
        </authorList>
    </citation>
    <scope>NUCLEOTIDE SEQUENCE [LARGE SCALE GENOMIC DNA]</scope>
    <source>
        <strain evidence="2 3">1E403</strain>
    </source>
</reference>
<accession>A0A444HDS4</accession>
<dbReference type="AlphaFoldDB" id="A0A444HDS4"/>
<proteinExistence type="predicted"/>
<keyword evidence="1" id="KW-1133">Transmembrane helix</keyword>
<dbReference type="OrthoDB" id="1376924at2"/>
<dbReference type="InterPro" id="IPR036927">
    <property type="entry name" value="Cyt_c_oxase-like_su1_sf"/>
</dbReference>
<keyword evidence="1" id="KW-0472">Membrane</keyword>
<dbReference type="Proteomes" id="UP000287527">
    <property type="component" value="Unassembled WGS sequence"/>
</dbReference>
<sequence length="147" mass="16580">MKIQAYSFFWTATILIVFLGTLLFVAKDNSTIDINIGDTYYVIAYVTLAIFFAPLYFIQGLCYRLLLKYNKRPSPSLTQSHTLLSIGAFIGFLLLLLIVNIMHNPDNHLGSTDLVKTKTIGMLTILFALLLAQPIFLMNMAVGLRRK</sequence>
<evidence type="ECO:0000313" key="3">
    <source>
        <dbReference type="Proteomes" id="UP000287527"/>
    </source>
</evidence>
<feature type="transmembrane region" description="Helical" evidence="1">
    <location>
        <begin position="39"/>
        <end position="62"/>
    </location>
</feature>
<dbReference type="EMBL" id="SBII01000002">
    <property type="protein sequence ID" value="RWX02429.1"/>
    <property type="molecule type" value="Genomic_DNA"/>
</dbReference>
<feature type="transmembrane region" description="Helical" evidence="1">
    <location>
        <begin position="7"/>
        <end position="27"/>
    </location>
</feature>
<feature type="transmembrane region" description="Helical" evidence="1">
    <location>
        <begin position="83"/>
        <end position="102"/>
    </location>
</feature>
<protein>
    <submittedName>
        <fullName evidence="2">Uncharacterized protein</fullName>
    </submittedName>
</protein>
<feature type="transmembrane region" description="Helical" evidence="1">
    <location>
        <begin position="122"/>
        <end position="144"/>
    </location>
</feature>
<comment type="caution">
    <text evidence="2">The sequence shown here is derived from an EMBL/GenBank/DDBJ whole genome shotgun (WGS) entry which is preliminary data.</text>
</comment>
<organism evidence="2 3">
    <name type="scientific">Flavobacterium cerinum</name>
    <dbReference type="NCBI Taxonomy" id="2502784"/>
    <lineage>
        <taxon>Bacteria</taxon>
        <taxon>Pseudomonadati</taxon>
        <taxon>Bacteroidota</taxon>
        <taxon>Flavobacteriia</taxon>
        <taxon>Flavobacteriales</taxon>
        <taxon>Flavobacteriaceae</taxon>
        <taxon>Flavobacterium</taxon>
    </lineage>
</organism>
<dbReference type="RefSeq" id="WP_128388701.1">
    <property type="nucleotide sequence ID" value="NZ_SBII01000002.1"/>
</dbReference>
<gene>
    <name evidence="2" type="ORF">EPI11_04205</name>
</gene>
<evidence type="ECO:0000256" key="1">
    <source>
        <dbReference type="SAM" id="Phobius"/>
    </source>
</evidence>